<dbReference type="InterPro" id="IPR032054">
    <property type="entry name" value="Cdt1_C"/>
</dbReference>
<dbReference type="AlphaFoldDB" id="A0AA43QEQ7"/>
<dbReference type="Proteomes" id="UP001161017">
    <property type="component" value="Unassembled WGS sequence"/>
</dbReference>
<accession>A0AA43QEQ7</accession>
<evidence type="ECO:0000259" key="4">
    <source>
        <dbReference type="Pfam" id="PF16679"/>
    </source>
</evidence>
<gene>
    <name evidence="5" type="ORF">OHK93_000369</name>
</gene>
<evidence type="ECO:0000256" key="3">
    <source>
        <dbReference type="SAM" id="MobiDB-lite"/>
    </source>
</evidence>
<protein>
    <recommendedName>
        <fullName evidence="4">DNA replication factor Cdt1 C-terminal domain-containing protein</fullName>
    </recommendedName>
</protein>
<organism evidence="5 6">
    <name type="scientific">Ramalina farinacea</name>
    <dbReference type="NCBI Taxonomy" id="258253"/>
    <lineage>
        <taxon>Eukaryota</taxon>
        <taxon>Fungi</taxon>
        <taxon>Dikarya</taxon>
        <taxon>Ascomycota</taxon>
        <taxon>Pezizomycotina</taxon>
        <taxon>Lecanoromycetes</taxon>
        <taxon>OSLEUM clade</taxon>
        <taxon>Lecanoromycetidae</taxon>
        <taxon>Lecanorales</taxon>
        <taxon>Lecanorineae</taxon>
        <taxon>Ramalinaceae</taxon>
        <taxon>Ramalina</taxon>
    </lineage>
</organism>
<reference evidence="5" key="1">
    <citation type="journal article" date="2023" name="Genome Biol. Evol.">
        <title>First Whole Genome Sequence and Flow Cytometry Genome Size Data for the Lichen-Forming Fungus Ramalina farinacea (Ascomycota).</title>
        <authorList>
            <person name="Llewellyn T."/>
            <person name="Mian S."/>
            <person name="Hill R."/>
            <person name="Leitch I.J."/>
            <person name="Gaya E."/>
        </authorList>
    </citation>
    <scope>NUCLEOTIDE SEQUENCE</scope>
    <source>
        <strain evidence="5">LIQ254RAFAR</strain>
    </source>
</reference>
<feature type="region of interest" description="Disordered" evidence="3">
    <location>
        <begin position="109"/>
        <end position="138"/>
    </location>
</feature>
<dbReference type="EMBL" id="JAPUFD010000001">
    <property type="protein sequence ID" value="MDI1485232.1"/>
    <property type="molecule type" value="Genomic_DNA"/>
</dbReference>
<feature type="region of interest" description="Disordered" evidence="3">
    <location>
        <begin position="1"/>
        <end position="86"/>
    </location>
</feature>
<evidence type="ECO:0000256" key="1">
    <source>
        <dbReference type="ARBA" id="ARBA00008356"/>
    </source>
</evidence>
<comment type="caution">
    <text evidence="5">The sequence shown here is derived from an EMBL/GenBank/DDBJ whole genome shotgun (WGS) entry which is preliminary data.</text>
</comment>
<feature type="domain" description="DNA replication factor Cdt1 C-terminal" evidence="4">
    <location>
        <begin position="343"/>
        <end position="453"/>
    </location>
</feature>
<keyword evidence="6" id="KW-1185">Reference proteome</keyword>
<evidence type="ECO:0000313" key="6">
    <source>
        <dbReference type="Proteomes" id="UP001161017"/>
    </source>
</evidence>
<name>A0AA43QEQ7_9LECA</name>
<proteinExistence type="inferred from homology"/>
<dbReference type="InterPro" id="IPR038090">
    <property type="entry name" value="Cdt1_C_WH_dom_sf"/>
</dbReference>
<sequence>MPRNRAAPRQQQQSIAKFGKVSKAQSSRLGKSINEKGLGSRDLPQGVAATSVKGRKRTAQALDDVNDDLSQSQPSEPLTPRKKTCTRANVQDTPTKGARSLLQSFSLSSTSLRSPIQQPNQLETPPSSQESEPEPDCHLPNELQDLIDLHSCFLTALSLHFAHNGLLTPADLRTLCPSIARTWRKRSVDVRDLQRLLSIQQSTLEENGPKPPPKIMLTDFGHRRICIELADTTGASLHKRPIDEEVSNTLFRLALLKQWTAFQDTSSKRSAQHFIDNLPLFPIKPDPSLTKLAPLLSKGQSRLSDLKAGAIQAQERGLMTASGNVQSQKEIAKKDPFARSADLKSRIFAKQLHRSTLPAPLSKEQLVRQSALQRVSEIAPVLESLALSAQGHRNDDAEADPWAQVAKHVSFTMPTLVQNIQMSLRNPIASEDAASCVKVMGEILPEWITVREVRGMVGVTIKGKAVGKPWMESKVADALRRL</sequence>
<comment type="similarity">
    <text evidence="1">Belongs to the Cdt1 family.</text>
</comment>
<dbReference type="Gene3D" id="1.10.10.1420">
    <property type="entry name" value="DNA replication factor Cdt1, C-terminal WH domain"/>
    <property type="match status" value="1"/>
</dbReference>
<dbReference type="Pfam" id="PF16679">
    <property type="entry name" value="CDT1_C"/>
    <property type="match status" value="1"/>
</dbReference>
<dbReference type="Pfam" id="PF26121">
    <property type="entry name" value="HTH_CDT1"/>
    <property type="match status" value="1"/>
</dbReference>
<evidence type="ECO:0000256" key="2">
    <source>
        <dbReference type="ARBA" id="ARBA00023306"/>
    </source>
</evidence>
<evidence type="ECO:0000313" key="5">
    <source>
        <dbReference type="EMBL" id="MDI1485232.1"/>
    </source>
</evidence>
<keyword evidence="2" id="KW-0131">Cell cycle</keyword>